<name>A0A165CRC4_9BASI</name>
<dbReference type="STRING" id="1353952.A0A165CRC4"/>
<dbReference type="FunCoup" id="A0A165CRC4">
    <property type="interactions" value="103"/>
</dbReference>
<dbReference type="SUPFAM" id="SSF52266">
    <property type="entry name" value="SGNH hydrolase"/>
    <property type="match status" value="1"/>
</dbReference>
<protein>
    <submittedName>
        <fullName evidence="2">SGNH hydrolase</fullName>
    </submittedName>
</protein>
<keyword evidence="2" id="KW-0378">Hydrolase</keyword>
<dbReference type="InParanoid" id="A0A165CRC4"/>
<dbReference type="AlphaFoldDB" id="A0A165CRC4"/>
<dbReference type="InterPro" id="IPR045136">
    <property type="entry name" value="Iah1-like"/>
</dbReference>
<dbReference type="GO" id="GO:0016787">
    <property type="term" value="F:hydrolase activity"/>
    <property type="evidence" value="ECO:0007669"/>
    <property type="project" value="UniProtKB-KW"/>
</dbReference>
<dbReference type="PANTHER" id="PTHR14209:SF19">
    <property type="entry name" value="ISOAMYL ACETATE-HYDROLYZING ESTERASE 1 HOMOLOG"/>
    <property type="match status" value="1"/>
</dbReference>
<evidence type="ECO:0000313" key="2">
    <source>
        <dbReference type="EMBL" id="KZT51244.1"/>
    </source>
</evidence>
<dbReference type="PANTHER" id="PTHR14209">
    <property type="entry name" value="ISOAMYL ACETATE-HYDROLYZING ESTERASE 1"/>
    <property type="match status" value="1"/>
</dbReference>
<evidence type="ECO:0000313" key="3">
    <source>
        <dbReference type="Proteomes" id="UP000076842"/>
    </source>
</evidence>
<dbReference type="Gene3D" id="3.40.50.1110">
    <property type="entry name" value="SGNH hydrolase"/>
    <property type="match status" value="1"/>
</dbReference>
<keyword evidence="3" id="KW-1185">Reference proteome</keyword>
<dbReference type="InterPro" id="IPR013830">
    <property type="entry name" value="SGNH_hydro"/>
</dbReference>
<dbReference type="EMBL" id="KV424118">
    <property type="protein sequence ID" value="KZT51244.1"/>
    <property type="molecule type" value="Genomic_DNA"/>
</dbReference>
<dbReference type="CDD" id="cd01838">
    <property type="entry name" value="Isoamyl_acetate_hydrolase_like"/>
    <property type="match status" value="1"/>
</dbReference>
<gene>
    <name evidence="2" type="ORF">CALCODRAFT_503771</name>
</gene>
<sequence length="242" mass="26772">MSLLPLSKSILLLGDSITQQGTQAGGYSQLLSQAYIRKLDVVNRGYGGYNAKFLYEIVKQMVVEKGTKGLSEVALVTLFIGANDSTDAVLNPRQHVPIPLYKEKVKAMLDLFPASVPKILITPPPGQPERFSRLIGQTTPDRTNKVTKQYAAAILEVGLELGVPVVDLFTEFEKVPEAEWDTLFSDGLHLTPAGYQLLYSALLALIKTKYPALDPDTMPMVFPDWQSGIDLDNIEESLRYKE</sequence>
<feature type="domain" description="SGNH hydrolase-type esterase" evidence="1">
    <location>
        <begin position="12"/>
        <end position="197"/>
    </location>
</feature>
<dbReference type="OrthoDB" id="671439at2759"/>
<accession>A0A165CRC4</accession>
<dbReference type="Proteomes" id="UP000076842">
    <property type="component" value="Unassembled WGS sequence"/>
</dbReference>
<reference evidence="2 3" key="1">
    <citation type="journal article" date="2016" name="Mol. Biol. Evol.">
        <title>Comparative Genomics of Early-Diverging Mushroom-Forming Fungi Provides Insights into the Origins of Lignocellulose Decay Capabilities.</title>
        <authorList>
            <person name="Nagy L.G."/>
            <person name="Riley R."/>
            <person name="Tritt A."/>
            <person name="Adam C."/>
            <person name="Daum C."/>
            <person name="Floudas D."/>
            <person name="Sun H."/>
            <person name="Yadav J.S."/>
            <person name="Pangilinan J."/>
            <person name="Larsson K.H."/>
            <person name="Matsuura K."/>
            <person name="Barry K."/>
            <person name="Labutti K."/>
            <person name="Kuo R."/>
            <person name="Ohm R.A."/>
            <person name="Bhattacharya S.S."/>
            <person name="Shirouzu T."/>
            <person name="Yoshinaga Y."/>
            <person name="Martin F.M."/>
            <person name="Grigoriev I.V."/>
            <person name="Hibbett D.S."/>
        </authorList>
    </citation>
    <scope>NUCLEOTIDE SEQUENCE [LARGE SCALE GENOMIC DNA]</scope>
    <source>
        <strain evidence="2 3">HHB12733</strain>
    </source>
</reference>
<dbReference type="Pfam" id="PF13472">
    <property type="entry name" value="Lipase_GDSL_2"/>
    <property type="match status" value="1"/>
</dbReference>
<organism evidence="2 3">
    <name type="scientific">Calocera cornea HHB12733</name>
    <dbReference type="NCBI Taxonomy" id="1353952"/>
    <lineage>
        <taxon>Eukaryota</taxon>
        <taxon>Fungi</taxon>
        <taxon>Dikarya</taxon>
        <taxon>Basidiomycota</taxon>
        <taxon>Agaricomycotina</taxon>
        <taxon>Dacrymycetes</taxon>
        <taxon>Dacrymycetales</taxon>
        <taxon>Dacrymycetaceae</taxon>
        <taxon>Calocera</taxon>
    </lineage>
</organism>
<dbReference type="InterPro" id="IPR036514">
    <property type="entry name" value="SGNH_hydro_sf"/>
</dbReference>
<evidence type="ECO:0000259" key="1">
    <source>
        <dbReference type="Pfam" id="PF13472"/>
    </source>
</evidence>
<proteinExistence type="predicted"/>